<evidence type="ECO:0000259" key="11">
    <source>
        <dbReference type="Pfam" id="PF07730"/>
    </source>
</evidence>
<keyword evidence="8" id="KW-0902">Two-component regulatory system</keyword>
<keyword evidence="6 12" id="KW-0418">Kinase</keyword>
<evidence type="ECO:0000256" key="4">
    <source>
        <dbReference type="ARBA" id="ARBA00022679"/>
    </source>
</evidence>
<evidence type="ECO:0000256" key="9">
    <source>
        <dbReference type="SAM" id="MobiDB-lite"/>
    </source>
</evidence>
<dbReference type="PANTHER" id="PTHR24421:SF10">
    <property type="entry name" value="NITRATE_NITRITE SENSOR PROTEIN NARQ"/>
    <property type="match status" value="1"/>
</dbReference>
<dbReference type="GO" id="GO:0016020">
    <property type="term" value="C:membrane"/>
    <property type="evidence" value="ECO:0007669"/>
    <property type="project" value="InterPro"/>
</dbReference>
<keyword evidence="13" id="KW-1185">Reference proteome</keyword>
<feature type="transmembrane region" description="Helical" evidence="10">
    <location>
        <begin position="132"/>
        <end position="149"/>
    </location>
</feature>
<dbReference type="InterPro" id="IPR036890">
    <property type="entry name" value="HATPase_C_sf"/>
</dbReference>
<evidence type="ECO:0000256" key="6">
    <source>
        <dbReference type="ARBA" id="ARBA00022777"/>
    </source>
</evidence>
<gene>
    <name evidence="12" type="ORF">FKR81_13840</name>
</gene>
<accession>A0A563EW40</accession>
<dbReference type="OrthoDB" id="227596at2"/>
<sequence>MPTATYAQYGEDRTADTGGRALTTNSVRQLPSGRDDAPAGRRWPLSRKQRELAVDAAAVIGASLDVWLGASQPFAVEVQQYSYWLSGVAAAAMLLRRRFPFLTLLLTIPGFIAGWAQLAAMIALCTVAWRSFVGWRLLVGVLLVWVGRFMSWPPDYFLGQPWQVMVHDAIWALVVVGLPVAIAFLVRARQALSDRIAELAASRERERVLHAHAIRADERARLAREMHDVVSHQVSLIAMQAGALRMAVADAQHKQVAGTIRTLSTRTLDELRQLVSVLRTTNGDENPQPGIDQLHELVDDSGLDASLEVTGPALRLPAPISGAIYRTVQEALTNVRKHAPGAHATVLVVTAESEVHVEVRNDHTEQCQAALPSGGHGLVGLAERAKLLNGDFKAGPTDDGGFAVRVTFPMMPRQLSD</sequence>
<dbReference type="PANTHER" id="PTHR24421">
    <property type="entry name" value="NITRATE/NITRITE SENSOR PROTEIN NARX-RELATED"/>
    <property type="match status" value="1"/>
</dbReference>
<dbReference type="EC" id="2.7.13.3" evidence="2"/>
<evidence type="ECO:0000256" key="8">
    <source>
        <dbReference type="ARBA" id="ARBA00023012"/>
    </source>
</evidence>
<evidence type="ECO:0000313" key="13">
    <source>
        <dbReference type="Proteomes" id="UP000316639"/>
    </source>
</evidence>
<evidence type="ECO:0000313" key="12">
    <source>
        <dbReference type="EMBL" id="TWP51916.1"/>
    </source>
</evidence>
<dbReference type="AlphaFoldDB" id="A0A563EW40"/>
<comment type="caution">
    <text evidence="12">The sequence shown here is derived from an EMBL/GenBank/DDBJ whole genome shotgun (WGS) entry which is preliminary data.</text>
</comment>
<keyword evidence="10" id="KW-1133">Transmembrane helix</keyword>
<reference evidence="12 13" key="1">
    <citation type="submission" date="2019-07" db="EMBL/GenBank/DDBJ databases">
        <title>Lentzea xizangensis sp. nov., isolated from Qinghai-Tibetan Plateau Soils.</title>
        <authorList>
            <person name="Huang J."/>
        </authorList>
    </citation>
    <scope>NUCLEOTIDE SEQUENCE [LARGE SCALE GENOMIC DNA]</scope>
    <source>
        <strain evidence="12 13">FXJ1.1311</strain>
    </source>
</reference>
<comment type="catalytic activity">
    <reaction evidence="1">
        <text>ATP + protein L-histidine = ADP + protein N-phospho-L-histidine.</text>
        <dbReference type="EC" id="2.7.13.3"/>
    </reaction>
</comment>
<feature type="transmembrane region" description="Helical" evidence="10">
    <location>
        <begin position="169"/>
        <end position="186"/>
    </location>
</feature>
<keyword evidence="3" id="KW-0597">Phosphoprotein</keyword>
<proteinExistence type="predicted"/>
<feature type="transmembrane region" description="Helical" evidence="10">
    <location>
        <begin position="101"/>
        <end position="125"/>
    </location>
</feature>
<keyword evidence="5" id="KW-0547">Nucleotide-binding</keyword>
<evidence type="ECO:0000256" key="2">
    <source>
        <dbReference type="ARBA" id="ARBA00012438"/>
    </source>
</evidence>
<dbReference type="InterPro" id="IPR050482">
    <property type="entry name" value="Sensor_HK_TwoCompSys"/>
</dbReference>
<keyword evidence="10" id="KW-0812">Transmembrane</keyword>
<evidence type="ECO:0000256" key="3">
    <source>
        <dbReference type="ARBA" id="ARBA00022553"/>
    </source>
</evidence>
<dbReference type="Gene3D" id="1.20.5.1930">
    <property type="match status" value="1"/>
</dbReference>
<dbReference type="CDD" id="cd16917">
    <property type="entry name" value="HATPase_UhpB-NarQ-NarX-like"/>
    <property type="match status" value="1"/>
</dbReference>
<keyword evidence="10" id="KW-0472">Membrane</keyword>
<feature type="domain" description="Signal transduction histidine kinase subgroup 3 dimerisation and phosphoacceptor" evidence="11">
    <location>
        <begin position="218"/>
        <end position="281"/>
    </location>
</feature>
<dbReference type="Proteomes" id="UP000316639">
    <property type="component" value="Unassembled WGS sequence"/>
</dbReference>
<evidence type="ECO:0000256" key="7">
    <source>
        <dbReference type="ARBA" id="ARBA00022840"/>
    </source>
</evidence>
<keyword evidence="7" id="KW-0067">ATP-binding</keyword>
<name>A0A563EW40_9PSEU</name>
<protein>
    <recommendedName>
        <fullName evidence="2">histidine kinase</fullName>
        <ecNumber evidence="2">2.7.13.3</ecNumber>
    </recommendedName>
</protein>
<dbReference type="GO" id="GO:0000155">
    <property type="term" value="F:phosphorelay sensor kinase activity"/>
    <property type="evidence" value="ECO:0007669"/>
    <property type="project" value="InterPro"/>
</dbReference>
<keyword evidence="4" id="KW-0808">Transferase</keyword>
<evidence type="ECO:0000256" key="5">
    <source>
        <dbReference type="ARBA" id="ARBA00022741"/>
    </source>
</evidence>
<dbReference type="EMBL" id="VOBR01000007">
    <property type="protein sequence ID" value="TWP51916.1"/>
    <property type="molecule type" value="Genomic_DNA"/>
</dbReference>
<dbReference type="Gene3D" id="3.30.565.10">
    <property type="entry name" value="Histidine kinase-like ATPase, C-terminal domain"/>
    <property type="match status" value="1"/>
</dbReference>
<dbReference type="InterPro" id="IPR011712">
    <property type="entry name" value="Sig_transdc_His_kin_sub3_dim/P"/>
</dbReference>
<dbReference type="GO" id="GO:0046983">
    <property type="term" value="F:protein dimerization activity"/>
    <property type="evidence" value="ECO:0007669"/>
    <property type="project" value="InterPro"/>
</dbReference>
<organism evidence="12 13">
    <name type="scientific">Lentzea tibetensis</name>
    <dbReference type="NCBI Taxonomy" id="2591470"/>
    <lineage>
        <taxon>Bacteria</taxon>
        <taxon>Bacillati</taxon>
        <taxon>Actinomycetota</taxon>
        <taxon>Actinomycetes</taxon>
        <taxon>Pseudonocardiales</taxon>
        <taxon>Pseudonocardiaceae</taxon>
        <taxon>Lentzea</taxon>
    </lineage>
</organism>
<feature type="region of interest" description="Disordered" evidence="9">
    <location>
        <begin position="1"/>
        <end position="41"/>
    </location>
</feature>
<dbReference type="SUPFAM" id="SSF55874">
    <property type="entry name" value="ATPase domain of HSP90 chaperone/DNA topoisomerase II/histidine kinase"/>
    <property type="match status" value="1"/>
</dbReference>
<evidence type="ECO:0000256" key="1">
    <source>
        <dbReference type="ARBA" id="ARBA00000085"/>
    </source>
</evidence>
<dbReference type="GO" id="GO:0005524">
    <property type="term" value="F:ATP binding"/>
    <property type="evidence" value="ECO:0007669"/>
    <property type="project" value="UniProtKB-KW"/>
</dbReference>
<evidence type="ECO:0000256" key="10">
    <source>
        <dbReference type="SAM" id="Phobius"/>
    </source>
</evidence>
<dbReference type="Pfam" id="PF07730">
    <property type="entry name" value="HisKA_3"/>
    <property type="match status" value="1"/>
</dbReference>